<dbReference type="EMBL" id="AP021879">
    <property type="protein sequence ID" value="BBO87140.1"/>
    <property type="molecule type" value="Genomic_DNA"/>
</dbReference>
<protein>
    <submittedName>
        <fullName evidence="1">Uncharacterized protein</fullName>
    </submittedName>
</protein>
<gene>
    <name evidence="1" type="ORF">DSCOOX_03200</name>
</gene>
<proteinExistence type="predicted"/>
<accession>A0A5K8A4C1</accession>
<dbReference type="Proteomes" id="UP000422108">
    <property type="component" value="Chromosome"/>
</dbReference>
<name>A0A5K8A4C1_9BACT</name>
<organism evidence="1 2">
    <name type="scientific">Desulfosarcina ovata subsp. ovata</name>
    <dbReference type="NCBI Taxonomy" id="2752305"/>
    <lineage>
        <taxon>Bacteria</taxon>
        <taxon>Pseudomonadati</taxon>
        <taxon>Thermodesulfobacteriota</taxon>
        <taxon>Desulfobacteria</taxon>
        <taxon>Desulfobacterales</taxon>
        <taxon>Desulfosarcinaceae</taxon>
        <taxon>Desulfosarcina</taxon>
    </lineage>
</organism>
<keyword evidence="2" id="KW-1185">Reference proteome</keyword>
<sequence length="55" mass="6297">MLPQAITDDTDEIWEEISEIIIGGEPEDEVYADIVKQGLIKLFSTKNAEIYEVRK</sequence>
<reference evidence="1 2" key="1">
    <citation type="submission" date="2019-11" db="EMBL/GenBank/DDBJ databases">
        <title>Comparative genomics of hydrocarbon-degrading Desulfosarcina strains.</title>
        <authorList>
            <person name="Watanabe M."/>
            <person name="Kojima H."/>
            <person name="Fukui M."/>
        </authorList>
    </citation>
    <scope>NUCLEOTIDE SEQUENCE [LARGE SCALE GENOMIC DNA]</scope>
    <source>
        <strain evidence="2">oXyS1</strain>
    </source>
</reference>
<evidence type="ECO:0000313" key="1">
    <source>
        <dbReference type="EMBL" id="BBO87140.1"/>
    </source>
</evidence>
<dbReference type="AlphaFoldDB" id="A0A5K8A4C1"/>
<evidence type="ECO:0000313" key="2">
    <source>
        <dbReference type="Proteomes" id="UP000422108"/>
    </source>
</evidence>